<gene>
    <name evidence="2" type="primary">CCC2_2</name>
    <name evidence="2" type="ORF">MFIFM68171_08391</name>
</gene>
<dbReference type="RefSeq" id="XP_070919912.1">
    <property type="nucleotide sequence ID" value="XM_071063811.1"/>
</dbReference>
<dbReference type="Proteomes" id="UP001628179">
    <property type="component" value="Unassembled WGS sequence"/>
</dbReference>
<evidence type="ECO:0000256" key="1">
    <source>
        <dbReference type="SAM" id="MobiDB-lite"/>
    </source>
</evidence>
<sequence length="443" mass="49507">MSSTGRTRVLTATSEAFAIVRSSSAPPPKRRFSAISRSSYSSSSSASDHHDIVEIPEVLNSQETLEFFGLQPDVAKTIFESWQELQQTPGQLGHGDDIITSAEHYIKTMAGVEDAWLPTHNWRQALIKMGINSDLTDAILDSNFDKIRKSKSASAWAINTFRTSWKFLKGLDKRVRRKKDEEDRLVTPSPSIAPRPAIRNKPGLLDSYKEPPVLKLATMAAVPDSVDGRIMLHKGEAMTRLVSVFNEDGSLNVAKLFSAPPTDFHRTRADLLYFTKNIEIAEQYANFSQRRIPAEEGAVLSFAVPTELVDEHREIFGRDWQRLLWWARGPVRSLDDVQLPASLTQYIEAPLLIGYICGMANDKVARLESSSELTGQYMKTKNDPNASQHVFQSASVQAELQTQCTGWVWIRSMRFSPEFAKRFLPKEDDNGGEGSSGQRGGSN</sequence>
<organism evidence="2 3">
    <name type="scientific">Madurella fahalii</name>
    <dbReference type="NCBI Taxonomy" id="1157608"/>
    <lineage>
        <taxon>Eukaryota</taxon>
        <taxon>Fungi</taxon>
        <taxon>Dikarya</taxon>
        <taxon>Ascomycota</taxon>
        <taxon>Pezizomycotina</taxon>
        <taxon>Sordariomycetes</taxon>
        <taxon>Sordariomycetidae</taxon>
        <taxon>Sordariales</taxon>
        <taxon>Sordariales incertae sedis</taxon>
        <taxon>Madurella</taxon>
    </lineage>
</organism>
<comment type="caution">
    <text evidence="2">The sequence shown here is derived from an EMBL/GenBank/DDBJ whole genome shotgun (WGS) entry which is preliminary data.</text>
</comment>
<reference evidence="2 3" key="1">
    <citation type="submission" date="2024-09" db="EMBL/GenBank/DDBJ databases">
        <title>Itraconazole resistance in Madurella fahalii resulting from another homologue of gene encoding cytochrome P450 14-alpha sterol demethylase (CYP51).</title>
        <authorList>
            <person name="Yoshioka I."/>
            <person name="Fahal A.H."/>
            <person name="Kaneko S."/>
            <person name="Yaguchi T."/>
        </authorList>
    </citation>
    <scope>NUCLEOTIDE SEQUENCE [LARGE SCALE GENOMIC DNA]</scope>
    <source>
        <strain evidence="2 3">IFM 68171</strain>
    </source>
</reference>
<protein>
    <submittedName>
        <fullName evidence="2">Cu(2+)-transporting P-type ATPase</fullName>
    </submittedName>
</protein>
<feature type="region of interest" description="Disordered" evidence="1">
    <location>
        <begin position="22"/>
        <end position="48"/>
    </location>
</feature>
<feature type="region of interest" description="Disordered" evidence="1">
    <location>
        <begin position="423"/>
        <end position="443"/>
    </location>
</feature>
<evidence type="ECO:0000313" key="3">
    <source>
        <dbReference type="Proteomes" id="UP001628179"/>
    </source>
</evidence>
<feature type="compositionally biased region" description="Gly residues" evidence="1">
    <location>
        <begin position="432"/>
        <end position="443"/>
    </location>
</feature>
<feature type="compositionally biased region" description="Low complexity" evidence="1">
    <location>
        <begin position="33"/>
        <end position="46"/>
    </location>
</feature>
<evidence type="ECO:0000313" key="2">
    <source>
        <dbReference type="EMBL" id="GAB1318181.1"/>
    </source>
</evidence>
<accession>A0ABQ0GK92</accession>
<name>A0ABQ0GK92_9PEZI</name>
<keyword evidence="3" id="KW-1185">Reference proteome</keyword>
<proteinExistence type="predicted"/>
<dbReference type="GeneID" id="98179134"/>
<dbReference type="EMBL" id="BAAFSV010000004">
    <property type="protein sequence ID" value="GAB1318181.1"/>
    <property type="molecule type" value="Genomic_DNA"/>
</dbReference>